<dbReference type="InterPro" id="IPR013655">
    <property type="entry name" value="PAS_fold_3"/>
</dbReference>
<dbReference type="Proteomes" id="UP000191980">
    <property type="component" value="Unassembled WGS sequence"/>
</dbReference>
<dbReference type="CDD" id="cd01949">
    <property type="entry name" value="GGDEF"/>
    <property type="match status" value="1"/>
</dbReference>
<dbReference type="PROSITE" id="PS50887">
    <property type="entry name" value="GGDEF"/>
    <property type="match status" value="1"/>
</dbReference>
<dbReference type="SMART" id="SM00267">
    <property type="entry name" value="GGDEF"/>
    <property type="match status" value="1"/>
</dbReference>
<feature type="domain" description="PAS" evidence="3">
    <location>
        <begin position="157"/>
        <end position="235"/>
    </location>
</feature>
<dbReference type="InterPro" id="IPR035919">
    <property type="entry name" value="EAL_sf"/>
</dbReference>
<protein>
    <submittedName>
        <fullName evidence="7">PAS domain S-box protein</fullName>
    </submittedName>
</protein>
<dbReference type="PANTHER" id="PTHR44757:SF2">
    <property type="entry name" value="BIOFILM ARCHITECTURE MAINTENANCE PROTEIN MBAA"/>
    <property type="match status" value="1"/>
</dbReference>
<dbReference type="Pfam" id="PF00563">
    <property type="entry name" value="EAL"/>
    <property type="match status" value="1"/>
</dbReference>
<evidence type="ECO:0000313" key="8">
    <source>
        <dbReference type="Proteomes" id="UP000191980"/>
    </source>
</evidence>
<dbReference type="Pfam" id="PF13426">
    <property type="entry name" value="PAS_9"/>
    <property type="match status" value="1"/>
</dbReference>
<dbReference type="Gene3D" id="3.30.70.270">
    <property type="match status" value="1"/>
</dbReference>
<evidence type="ECO:0000259" key="4">
    <source>
        <dbReference type="PROSITE" id="PS50113"/>
    </source>
</evidence>
<feature type="domain" description="GGDEF" evidence="6">
    <location>
        <begin position="442"/>
        <end position="580"/>
    </location>
</feature>
<dbReference type="SUPFAM" id="SSF141868">
    <property type="entry name" value="EAL domain-like"/>
    <property type="match status" value="1"/>
</dbReference>
<dbReference type="EMBL" id="LPUF01000003">
    <property type="protein sequence ID" value="OQK15909.1"/>
    <property type="molecule type" value="Genomic_DNA"/>
</dbReference>
<dbReference type="PROSITE" id="PS50883">
    <property type="entry name" value="EAL"/>
    <property type="match status" value="1"/>
</dbReference>
<keyword evidence="2" id="KW-0472">Membrane</keyword>
<evidence type="ECO:0000259" key="6">
    <source>
        <dbReference type="PROSITE" id="PS50887"/>
    </source>
</evidence>
<feature type="transmembrane region" description="Helical" evidence="2">
    <location>
        <begin position="27"/>
        <end position="53"/>
    </location>
</feature>
<dbReference type="SUPFAM" id="SSF55073">
    <property type="entry name" value="Nucleotide cyclase"/>
    <property type="match status" value="1"/>
</dbReference>
<proteinExistence type="predicted"/>
<dbReference type="SMART" id="SM00086">
    <property type="entry name" value="PAC"/>
    <property type="match status" value="2"/>
</dbReference>
<dbReference type="Gene3D" id="3.30.450.20">
    <property type="entry name" value="PAS domain"/>
    <property type="match status" value="2"/>
</dbReference>
<dbReference type="InterPro" id="IPR058544">
    <property type="entry name" value="ETR1_N"/>
</dbReference>
<dbReference type="Pfam" id="PF25487">
    <property type="entry name" value="ETR1_N"/>
    <property type="match status" value="1"/>
</dbReference>
<dbReference type="CDD" id="cd00130">
    <property type="entry name" value="PAS"/>
    <property type="match status" value="2"/>
</dbReference>
<dbReference type="InterPro" id="IPR001610">
    <property type="entry name" value="PAC"/>
</dbReference>
<dbReference type="Pfam" id="PF00990">
    <property type="entry name" value="GGDEF"/>
    <property type="match status" value="1"/>
</dbReference>
<feature type="domain" description="EAL" evidence="5">
    <location>
        <begin position="589"/>
        <end position="839"/>
    </location>
</feature>
<evidence type="ECO:0000256" key="1">
    <source>
        <dbReference type="SAM" id="Coils"/>
    </source>
</evidence>
<feature type="coiled-coil region" evidence="1">
    <location>
        <begin position="129"/>
        <end position="156"/>
    </location>
</feature>
<keyword evidence="1" id="KW-0175">Coiled coil</keyword>
<dbReference type="Pfam" id="PF08447">
    <property type="entry name" value="PAS_3"/>
    <property type="match status" value="1"/>
</dbReference>
<organism evidence="7 8">
    <name type="scientific">Methyloprofundus sedimenti</name>
    <dbReference type="NCBI Taxonomy" id="1420851"/>
    <lineage>
        <taxon>Bacteria</taxon>
        <taxon>Pseudomonadati</taxon>
        <taxon>Pseudomonadota</taxon>
        <taxon>Gammaproteobacteria</taxon>
        <taxon>Methylococcales</taxon>
        <taxon>Methylococcaceae</taxon>
        <taxon>Methyloprofundus</taxon>
    </lineage>
</organism>
<dbReference type="InterPro" id="IPR000160">
    <property type="entry name" value="GGDEF_dom"/>
</dbReference>
<feature type="domain" description="PAS" evidence="3">
    <location>
        <begin position="283"/>
        <end position="342"/>
    </location>
</feature>
<dbReference type="InterPro" id="IPR000014">
    <property type="entry name" value="PAS"/>
</dbReference>
<dbReference type="PANTHER" id="PTHR44757">
    <property type="entry name" value="DIGUANYLATE CYCLASE DGCP"/>
    <property type="match status" value="1"/>
</dbReference>
<dbReference type="Gene3D" id="3.20.20.450">
    <property type="entry name" value="EAL domain"/>
    <property type="match status" value="1"/>
</dbReference>
<dbReference type="InterPro" id="IPR001633">
    <property type="entry name" value="EAL_dom"/>
</dbReference>
<dbReference type="SMART" id="SM00091">
    <property type="entry name" value="PAS"/>
    <property type="match status" value="2"/>
</dbReference>
<keyword evidence="2" id="KW-1133">Transmembrane helix</keyword>
<dbReference type="NCBIfam" id="TIGR00229">
    <property type="entry name" value="sensory_box"/>
    <property type="match status" value="2"/>
</dbReference>
<keyword evidence="8" id="KW-1185">Reference proteome</keyword>
<evidence type="ECO:0000259" key="3">
    <source>
        <dbReference type="PROSITE" id="PS50112"/>
    </source>
</evidence>
<dbReference type="InterPro" id="IPR000700">
    <property type="entry name" value="PAS-assoc_C"/>
</dbReference>
<evidence type="ECO:0000313" key="7">
    <source>
        <dbReference type="EMBL" id="OQK15909.1"/>
    </source>
</evidence>
<comment type="caution">
    <text evidence="7">The sequence shown here is derived from an EMBL/GenBank/DDBJ whole genome shotgun (WGS) entry which is preliminary data.</text>
</comment>
<gene>
    <name evidence="7" type="ORF">AU255_17135</name>
</gene>
<dbReference type="SUPFAM" id="SSF55785">
    <property type="entry name" value="PYP-like sensor domain (PAS domain)"/>
    <property type="match status" value="2"/>
</dbReference>
<evidence type="ECO:0000259" key="5">
    <source>
        <dbReference type="PROSITE" id="PS50883"/>
    </source>
</evidence>
<accession>A0A1V8M2X4</accession>
<dbReference type="InterPro" id="IPR052155">
    <property type="entry name" value="Biofilm_reg_signaling"/>
</dbReference>
<dbReference type="AlphaFoldDB" id="A0A1V8M2X4"/>
<feature type="transmembrane region" description="Helical" evidence="2">
    <location>
        <begin position="65"/>
        <end position="91"/>
    </location>
</feature>
<feature type="domain" description="PAC" evidence="4">
    <location>
        <begin position="358"/>
        <end position="410"/>
    </location>
</feature>
<dbReference type="RefSeq" id="WP_080524132.1">
    <property type="nucleotide sequence ID" value="NZ_LPUF01000003.1"/>
</dbReference>
<dbReference type="NCBIfam" id="TIGR00254">
    <property type="entry name" value="GGDEF"/>
    <property type="match status" value="1"/>
</dbReference>
<dbReference type="InterPro" id="IPR029787">
    <property type="entry name" value="Nucleotide_cyclase"/>
</dbReference>
<dbReference type="InterPro" id="IPR043128">
    <property type="entry name" value="Rev_trsase/Diguanyl_cyclase"/>
</dbReference>
<keyword evidence="2" id="KW-0812">Transmembrane</keyword>
<name>A0A1V8M2X4_9GAMM</name>
<sequence length="839" mass="95895">MLQSFLNFLFNTQGFMPHGFCFQWQPVILWVTVVSDLLIFLAYLSIPIALGYFVYQRKDLENKWLFILFSAFIFSCGATHFFAVVNVWIPLYALSSIIKLVTALVSIVTAIFLWPLIPVVLKIPSPHQLQRANQELQDLNTNLDKQIQKRTQELEKNQMYLQHMVSVTPSVIYILKPAGNTSSPFKVIFISDKITELTGFTPDDWYQNNTLWIDQIHPDDVDKVLKNMSTLIAQGHLVHEYQFRIKNGAYCWIRDELIIVYDKNHQVKEAFGSWTDISGYKQTEADLRIAATTFESMQAVLITDAQGKILRANQAFTKMSGYSLADVLGKNPHILQSTHHDESFYKDLWEQISKEGFYEGEFWNRKQSGEIYPVMQSITAVKNNIGETTHHVSVSSNISEQKAKEMEIKELAYYDALTQLPNRRLLTDRIEQELKVAHRNSLFGAVIFLDLDDFKVLNDSIGHHIGDELLCLVADRIKLHLRAEDMPARLGGDEFVILLHASHKQAGQASDEAMIVAHKILRELNVPYILNNTSMNFSSSMGISIYPDGELSALDVMRQADTAMYRSKHEGKNLISFFDVAMQQKADHRIQIESQLRIAMAENQLELVFQPQFANNGTYISAEALLRWNHPQQGMILPEAFIPIAEQSNLITLIDTWVLEKICQHLKEWQEAGLCFGHIAINISSKKIKQQSFVDEVKKILQGVGVSPQSLMLEVTENIFIDKIEIIIDKFKYLNDLGIHFSLDDFGTGYSSLAYLKDIPFQQLKIDRQFIRDILLDTNDEAIVETIIAMANKLDMQVIAEGVETVEQFSKLKLKGCEFYQGYYFSSPLVNAEFVNLIS</sequence>
<dbReference type="InterPro" id="IPR035965">
    <property type="entry name" value="PAS-like_dom_sf"/>
</dbReference>
<dbReference type="PROSITE" id="PS50113">
    <property type="entry name" value="PAC"/>
    <property type="match status" value="2"/>
</dbReference>
<feature type="transmembrane region" description="Helical" evidence="2">
    <location>
        <begin position="97"/>
        <end position="121"/>
    </location>
</feature>
<feature type="domain" description="PAC" evidence="4">
    <location>
        <begin position="237"/>
        <end position="289"/>
    </location>
</feature>
<reference evidence="7 8" key="1">
    <citation type="submission" date="2015-12" db="EMBL/GenBank/DDBJ databases">
        <authorList>
            <person name="Shamseldin A."/>
            <person name="Moawad H."/>
            <person name="Abd El-Rahim W.M."/>
            <person name="Sadowsky M.J."/>
        </authorList>
    </citation>
    <scope>NUCLEOTIDE SEQUENCE [LARGE SCALE GENOMIC DNA]</scope>
    <source>
        <strain evidence="7 8">WF1</strain>
    </source>
</reference>
<dbReference type="PROSITE" id="PS50112">
    <property type="entry name" value="PAS"/>
    <property type="match status" value="2"/>
</dbReference>
<dbReference type="CDD" id="cd01948">
    <property type="entry name" value="EAL"/>
    <property type="match status" value="1"/>
</dbReference>
<dbReference type="STRING" id="1420851.AU255_17135"/>
<dbReference type="SMART" id="SM00052">
    <property type="entry name" value="EAL"/>
    <property type="match status" value="1"/>
</dbReference>
<evidence type="ECO:0000256" key="2">
    <source>
        <dbReference type="SAM" id="Phobius"/>
    </source>
</evidence>